<dbReference type="Gene3D" id="2.60.40.420">
    <property type="entry name" value="Cupredoxins - blue copper proteins"/>
    <property type="match status" value="1"/>
</dbReference>
<comment type="caution">
    <text evidence="3">The sequence shown here is derived from an EMBL/GenBank/DDBJ whole genome shotgun (WGS) entry which is preliminary data.</text>
</comment>
<proteinExistence type="inferred from homology"/>
<sequence>SFLGPVIKAEVGESIRVTFRNNASRPFSIQPHGVSYRKSDEGALYGAASRGTESPASHVSPGATFTYEWNVPEDVGPTDQDPDCLTWLYYSAVDAVRDTSSGLVGPLLVCRK</sequence>
<evidence type="ECO:0000313" key="4">
    <source>
        <dbReference type="Proteomes" id="UP000640762"/>
    </source>
</evidence>
<feature type="non-terminal residue" evidence="3">
    <location>
        <position position="1"/>
    </location>
</feature>
<dbReference type="AlphaFoldDB" id="A0A850UA83"/>
<dbReference type="SUPFAM" id="SSF49503">
    <property type="entry name" value="Cupredoxins"/>
    <property type="match status" value="1"/>
</dbReference>
<feature type="non-terminal residue" evidence="3">
    <location>
        <position position="112"/>
    </location>
</feature>
<keyword evidence="4" id="KW-1185">Reference proteome</keyword>
<name>A0A850UA83_GRUAM</name>
<dbReference type="Proteomes" id="UP000640762">
    <property type="component" value="Unassembled WGS sequence"/>
</dbReference>
<evidence type="ECO:0000259" key="2">
    <source>
        <dbReference type="Pfam" id="PF07732"/>
    </source>
</evidence>
<dbReference type="GO" id="GO:0005507">
    <property type="term" value="F:copper ion binding"/>
    <property type="evidence" value="ECO:0007669"/>
    <property type="project" value="InterPro"/>
</dbReference>
<evidence type="ECO:0000256" key="1">
    <source>
        <dbReference type="ARBA" id="ARBA00010609"/>
    </source>
</evidence>
<accession>A0A850UA83</accession>
<dbReference type="InterPro" id="IPR011707">
    <property type="entry name" value="Cu-oxidase-like_N"/>
</dbReference>
<dbReference type="EMBL" id="WEIX01014980">
    <property type="protein sequence ID" value="NWH27511.1"/>
    <property type="molecule type" value="Genomic_DNA"/>
</dbReference>
<feature type="domain" description="Plastocyanin-like" evidence="2">
    <location>
        <begin position="1"/>
        <end position="109"/>
    </location>
</feature>
<evidence type="ECO:0000313" key="3">
    <source>
        <dbReference type="EMBL" id="NWH27511.1"/>
    </source>
</evidence>
<protein>
    <submittedName>
        <fullName evidence="3">HEPHL protein</fullName>
    </submittedName>
</protein>
<dbReference type="InterPro" id="IPR008972">
    <property type="entry name" value="Cupredoxin"/>
</dbReference>
<dbReference type="Pfam" id="PF07732">
    <property type="entry name" value="Cu-oxidase_3"/>
    <property type="match status" value="1"/>
</dbReference>
<gene>
    <name evidence="3" type="primary">Hephl</name>
    <name evidence="3" type="ORF">GRUAME_R06093</name>
</gene>
<organism evidence="3 4">
    <name type="scientific">Grus americana</name>
    <name type="common">Whooping crane</name>
    <dbReference type="NCBI Taxonomy" id="9117"/>
    <lineage>
        <taxon>Eukaryota</taxon>
        <taxon>Metazoa</taxon>
        <taxon>Chordata</taxon>
        <taxon>Craniata</taxon>
        <taxon>Vertebrata</taxon>
        <taxon>Euteleostomi</taxon>
        <taxon>Archelosauria</taxon>
        <taxon>Archosauria</taxon>
        <taxon>Dinosauria</taxon>
        <taxon>Saurischia</taxon>
        <taxon>Theropoda</taxon>
        <taxon>Coelurosauria</taxon>
        <taxon>Aves</taxon>
        <taxon>Neognathae</taxon>
        <taxon>Neoaves</taxon>
        <taxon>Gruiformes</taxon>
        <taxon>Gruidae</taxon>
        <taxon>Grus</taxon>
    </lineage>
</organism>
<comment type="similarity">
    <text evidence="1">Belongs to the multicopper oxidase family.</text>
</comment>
<reference evidence="3" key="1">
    <citation type="submission" date="2019-10" db="EMBL/GenBank/DDBJ databases">
        <title>Bird 10,000 Genomes (B10K) Project - Family phase.</title>
        <authorList>
            <person name="Zhang G."/>
        </authorList>
    </citation>
    <scope>NUCLEOTIDE SEQUENCE</scope>
    <source>
        <strain evidence="3">B10K-DU-012-65</strain>
        <tissue evidence="3">Muscle</tissue>
    </source>
</reference>